<evidence type="ECO:0000256" key="1">
    <source>
        <dbReference type="ARBA" id="ARBA00001974"/>
    </source>
</evidence>
<dbReference type="SUPFAM" id="SSF51905">
    <property type="entry name" value="FAD/NAD(P)-binding domain"/>
    <property type="match status" value="1"/>
</dbReference>
<dbReference type="PRINTS" id="PR00420">
    <property type="entry name" value="RNGMNOXGNASE"/>
</dbReference>
<comment type="caution">
    <text evidence="7">The sequence shown here is derived from an EMBL/GenBank/DDBJ whole genome shotgun (WGS) entry which is preliminary data.</text>
</comment>
<sequence length="447" mass="47300">MTSTHFKVIVVGGGPVGLTAAHALWRAGIDFVLLESRPSIVIDAGSNLVLLPMGLRLLGQLGLLEALNTVSSPLGRIQRTDHVGCDIGDANFFVHYKENHGIAPRVISRLDLTQVLYTTLPSEVQSCLLPDKRVATITTTPNFTTVNCTDGTTHTGSIIIGADGAHSLVRRQMRALALQSGSPPDEVNPEQPFLTTYQAIWVRFPTPANLTPGDARETHGVGAAVQLFAGEETSVIGVYERLASPTTARLRFGAAEEEAFIARRGNLPISAGLTIGDAYAARVQAGMVSLEEGVAAHWSWDSRVVLVGDAAHKFTPSTGAGCNNGMVDVAVLVNQLRRCTEAGLGAPSKALVAEALAAYQEGRYAEVVKGCQGAGQATATATWKNAVFKFVDLHILANHRVQKMFMGRAAPAIARTPVLEFIEGVPMAGGKVAWAENGVQTRAVKAG</sequence>
<dbReference type="Proteomes" id="UP001172101">
    <property type="component" value="Unassembled WGS sequence"/>
</dbReference>
<dbReference type="RefSeq" id="XP_060297669.1">
    <property type="nucleotide sequence ID" value="XM_060447275.1"/>
</dbReference>
<dbReference type="EMBL" id="JAUIRO010000003">
    <property type="protein sequence ID" value="KAK0721745.1"/>
    <property type="molecule type" value="Genomic_DNA"/>
</dbReference>
<dbReference type="PANTHER" id="PTHR47356">
    <property type="entry name" value="FAD-DEPENDENT MONOOXYGENASE ASQG-RELATED"/>
    <property type="match status" value="1"/>
</dbReference>
<comment type="cofactor">
    <cofactor evidence="1">
        <name>FAD</name>
        <dbReference type="ChEBI" id="CHEBI:57692"/>
    </cofactor>
</comment>
<proteinExistence type="inferred from homology"/>
<name>A0AA40DZS4_9PEZI</name>
<comment type="similarity">
    <text evidence="2">Belongs to the paxM FAD-dependent monooxygenase family.</text>
</comment>
<dbReference type="AlphaFoldDB" id="A0AA40DZS4"/>
<evidence type="ECO:0000256" key="3">
    <source>
        <dbReference type="ARBA" id="ARBA00022630"/>
    </source>
</evidence>
<dbReference type="GO" id="GO:0004497">
    <property type="term" value="F:monooxygenase activity"/>
    <property type="evidence" value="ECO:0007669"/>
    <property type="project" value="InterPro"/>
</dbReference>
<keyword evidence="5" id="KW-0560">Oxidoreductase</keyword>
<dbReference type="Pfam" id="PF01494">
    <property type="entry name" value="FAD_binding_3"/>
    <property type="match status" value="2"/>
</dbReference>
<keyword evidence="3" id="KW-0285">Flavoprotein</keyword>
<evidence type="ECO:0000313" key="8">
    <source>
        <dbReference type="Proteomes" id="UP001172101"/>
    </source>
</evidence>
<accession>A0AA40DZS4</accession>
<evidence type="ECO:0000256" key="4">
    <source>
        <dbReference type="ARBA" id="ARBA00022827"/>
    </source>
</evidence>
<evidence type="ECO:0000313" key="7">
    <source>
        <dbReference type="EMBL" id="KAK0721745.1"/>
    </source>
</evidence>
<dbReference type="InterPro" id="IPR002938">
    <property type="entry name" value="FAD-bd"/>
</dbReference>
<evidence type="ECO:0000259" key="6">
    <source>
        <dbReference type="Pfam" id="PF01494"/>
    </source>
</evidence>
<evidence type="ECO:0000256" key="5">
    <source>
        <dbReference type="ARBA" id="ARBA00023002"/>
    </source>
</evidence>
<reference evidence="7" key="1">
    <citation type="submission" date="2023-06" db="EMBL/GenBank/DDBJ databases">
        <title>Genome-scale phylogeny and comparative genomics of the fungal order Sordariales.</title>
        <authorList>
            <consortium name="Lawrence Berkeley National Laboratory"/>
            <person name="Hensen N."/>
            <person name="Bonometti L."/>
            <person name="Westerberg I."/>
            <person name="Brannstrom I.O."/>
            <person name="Guillou S."/>
            <person name="Cros-Aarteil S."/>
            <person name="Calhoun S."/>
            <person name="Haridas S."/>
            <person name="Kuo A."/>
            <person name="Mondo S."/>
            <person name="Pangilinan J."/>
            <person name="Riley R."/>
            <person name="LaButti K."/>
            <person name="Andreopoulos B."/>
            <person name="Lipzen A."/>
            <person name="Chen C."/>
            <person name="Yanf M."/>
            <person name="Daum C."/>
            <person name="Ng V."/>
            <person name="Clum A."/>
            <person name="Steindorff A."/>
            <person name="Ohm R."/>
            <person name="Martin F."/>
            <person name="Silar P."/>
            <person name="Natvig D."/>
            <person name="Lalanne C."/>
            <person name="Gautier V."/>
            <person name="Ament-velasquez S.L."/>
            <person name="Kruys A."/>
            <person name="Hutchinson M.I."/>
            <person name="Powell A.J."/>
            <person name="Barry K."/>
            <person name="Miller A.N."/>
            <person name="Grigoriev I.V."/>
            <person name="Debuchy R."/>
            <person name="Gladieux P."/>
            <person name="Thoren M.H."/>
            <person name="Johannesson H."/>
        </authorList>
    </citation>
    <scope>NUCLEOTIDE SEQUENCE</scope>
    <source>
        <strain evidence="7">SMH2392-1A</strain>
    </source>
</reference>
<dbReference type="InterPro" id="IPR036188">
    <property type="entry name" value="FAD/NAD-bd_sf"/>
</dbReference>
<dbReference type="GeneID" id="85330545"/>
<dbReference type="InterPro" id="IPR050562">
    <property type="entry name" value="FAD_mOase_fung"/>
</dbReference>
<dbReference type="Gene3D" id="3.50.50.60">
    <property type="entry name" value="FAD/NAD(P)-binding domain"/>
    <property type="match status" value="1"/>
</dbReference>
<protein>
    <recommendedName>
        <fullName evidence="6">FAD-binding domain-containing protein</fullName>
    </recommendedName>
</protein>
<keyword evidence="8" id="KW-1185">Reference proteome</keyword>
<evidence type="ECO:0000256" key="2">
    <source>
        <dbReference type="ARBA" id="ARBA00007992"/>
    </source>
</evidence>
<dbReference type="GO" id="GO:0071949">
    <property type="term" value="F:FAD binding"/>
    <property type="evidence" value="ECO:0007669"/>
    <property type="project" value="InterPro"/>
</dbReference>
<feature type="domain" description="FAD-binding" evidence="6">
    <location>
        <begin position="290"/>
        <end position="336"/>
    </location>
</feature>
<gene>
    <name evidence="7" type="ORF">B0T26DRAFT_810799</name>
</gene>
<dbReference type="PANTHER" id="PTHR47356:SF2">
    <property type="entry name" value="FAD-BINDING DOMAIN-CONTAINING PROTEIN-RELATED"/>
    <property type="match status" value="1"/>
</dbReference>
<keyword evidence="4" id="KW-0274">FAD</keyword>
<feature type="domain" description="FAD-binding" evidence="6">
    <location>
        <begin position="7"/>
        <end position="173"/>
    </location>
</feature>
<organism evidence="7 8">
    <name type="scientific">Lasiosphaeria miniovina</name>
    <dbReference type="NCBI Taxonomy" id="1954250"/>
    <lineage>
        <taxon>Eukaryota</taxon>
        <taxon>Fungi</taxon>
        <taxon>Dikarya</taxon>
        <taxon>Ascomycota</taxon>
        <taxon>Pezizomycotina</taxon>
        <taxon>Sordariomycetes</taxon>
        <taxon>Sordariomycetidae</taxon>
        <taxon>Sordariales</taxon>
        <taxon>Lasiosphaeriaceae</taxon>
        <taxon>Lasiosphaeria</taxon>
    </lineage>
</organism>